<dbReference type="AlphaFoldDB" id="A0A9N9UN84"/>
<name>A0A9N9UN84_9HYPO</name>
<feature type="region of interest" description="Disordered" evidence="1">
    <location>
        <begin position="372"/>
        <end position="416"/>
    </location>
</feature>
<sequence>MRSQATLALAESTSSTDLVLRGTILDESQILAVVNSWAGTRKVSGSQLVSRDYDKENYYNISIPRKTHSPEGESSSQAQADIDGQSVRMPMSQYELMTAAKDILSALVQLERKCILIEQTSGKFARPSNDANKPRLRAIGSERDRLLVKIHDQLIDNPHPAARSAQKKLAAKYDMTRMRRRTKRYDRDNVLEVTEPEVPKESLHEPCPELDEILKMIFEVWERLDKYFDKAPDEPSYPTILDELCLEFPHAVRHLCTTMPWTIWPALIVLWGVCWMFKPSVTEPVIYCRMGTTSPPSPGLDLGAFQQPWSVSDHQDSYLLDFDSNPSWLEIDGMGYGYEPPKIDDFGLHNSDMAREIFDHVSVSETGMLQESLPNHRQGSNQDENTSSENYSSGEGESQGPSASEIYDDTPNHPSR</sequence>
<dbReference type="EMBL" id="CABFNO020001541">
    <property type="protein sequence ID" value="CAG9996847.1"/>
    <property type="molecule type" value="Genomic_DNA"/>
</dbReference>
<reference evidence="2 3" key="2">
    <citation type="submission" date="2021-10" db="EMBL/GenBank/DDBJ databases">
        <authorList>
            <person name="Piombo E."/>
        </authorList>
    </citation>
    <scope>NUCLEOTIDE SEQUENCE [LARGE SCALE GENOMIC DNA]</scope>
</reference>
<proteinExistence type="predicted"/>
<dbReference type="Proteomes" id="UP000754883">
    <property type="component" value="Unassembled WGS sequence"/>
</dbReference>
<dbReference type="OrthoDB" id="5305647at2759"/>
<evidence type="ECO:0000313" key="2">
    <source>
        <dbReference type="EMBL" id="CAG9996847.1"/>
    </source>
</evidence>
<comment type="caution">
    <text evidence="2">The sequence shown here is derived from an EMBL/GenBank/DDBJ whole genome shotgun (WGS) entry which is preliminary data.</text>
</comment>
<gene>
    <name evidence="2" type="ORF">CBYS24578_00015943</name>
</gene>
<reference evidence="3" key="1">
    <citation type="submission" date="2019-06" db="EMBL/GenBank/DDBJ databases">
        <authorList>
            <person name="Broberg M."/>
        </authorList>
    </citation>
    <scope>NUCLEOTIDE SEQUENCE [LARGE SCALE GENOMIC DNA]</scope>
</reference>
<accession>A0A9N9UN84</accession>
<organism evidence="2 3">
    <name type="scientific">Clonostachys byssicola</name>
    <dbReference type="NCBI Taxonomy" id="160290"/>
    <lineage>
        <taxon>Eukaryota</taxon>
        <taxon>Fungi</taxon>
        <taxon>Dikarya</taxon>
        <taxon>Ascomycota</taxon>
        <taxon>Pezizomycotina</taxon>
        <taxon>Sordariomycetes</taxon>
        <taxon>Hypocreomycetidae</taxon>
        <taxon>Hypocreales</taxon>
        <taxon>Bionectriaceae</taxon>
        <taxon>Clonostachys</taxon>
    </lineage>
</organism>
<feature type="compositionally biased region" description="Low complexity" evidence="1">
    <location>
        <begin position="384"/>
        <end position="398"/>
    </location>
</feature>
<evidence type="ECO:0000256" key="1">
    <source>
        <dbReference type="SAM" id="MobiDB-lite"/>
    </source>
</evidence>
<feature type="region of interest" description="Disordered" evidence="1">
    <location>
        <begin position="63"/>
        <end position="85"/>
    </location>
</feature>
<evidence type="ECO:0000313" key="3">
    <source>
        <dbReference type="Proteomes" id="UP000754883"/>
    </source>
</evidence>
<protein>
    <submittedName>
        <fullName evidence="2">Uncharacterized protein</fullName>
    </submittedName>
</protein>
<feature type="compositionally biased region" description="Polar residues" evidence="1">
    <location>
        <begin position="372"/>
        <end position="383"/>
    </location>
</feature>
<keyword evidence="3" id="KW-1185">Reference proteome</keyword>